<feature type="region of interest" description="Disordered" evidence="2">
    <location>
        <begin position="276"/>
        <end position="377"/>
    </location>
</feature>
<evidence type="ECO:0000259" key="4">
    <source>
        <dbReference type="PROSITE" id="PS50089"/>
    </source>
</evidence>
<reference evidence="5 6" key="1">
    <citation type="journal article" date="2018" name="Nat. Ecol. Evol.">
        <title>Pezizomycetes genomes reveal the molecular basis of ectomycorrhizal truffle lifestyle.</title>
        <authorList>
            <person name="Murat C."/>
            <person name="Payen T."/>
            <person name="Noel B."/>
            <person name="Kuo A."/>
            <person name="Morin E."/>
            <person name="Chen J."/>
            <person name="Kohler A."/>
            <person name="Krizsan K."/>
            <person name="Balestrini R."/>
            <person name="Da Silva C."/>
            <person name="Montanini B."/>
            <person name="Hainaut M."/>
            <person name="Levati E."/>
            <person name="Barry K.W."/>
            <person name="Belfiori B."/>
            <person name="Cichocki N."/>
            <person name="Clum A."/>
            <person name="Dockter R.B."/>
            <person name="Fauchery L."/>
            <person name="Guy J."/>
            <person name="Iotti M."/>
            <person name="Le Tacon F."/>
            <person name="Lindquist E.A."/>
            <person name="Lipzen A."/>
            <person name="Malagnac F."/>
            <person name="Mello A."/>
            <person name="Molinier V."/>
            <person name="Miyauchi S."/>
            <person name="Poulain J."/>
            <person name="Riccioni C."/>
            <person name="Rubini A."/>
            <person name="Sitrit Y."/>
            <person name="Splivallo R."/>
            <person name="Traeger S."/>
            <person name="Wang M."/>
            <person name="Zifcakova L."/>
            <person name="Wipf D."/>
            <person name="Zambonelli A."/>
            <person name="Paolocci F."/>
            <person name="Nowrousian M."/>
            <person name="Ottonello S."/>
            <person name="Baldrian P."/>
            <person name="Spatafora J.W."/>
            <person name="Henrissat B."/>
            <person name="Nagy L.G."/>
            <person name="Aury J.M."/>
            <person name="Wincker P."/>
            <person name="Grigoriev I.V."/>
            <person name="Bonfante P."/>
            <person name="Martin F.M."/>
        </authorList>
    </citation>
    <scope>NUCLEOTIDE SEQUENCE [LARGE SCALE GENOMIC DNA]</scope>
    <source>
        <strain evidence="5 6">120613-1</strain>
    </source>
</reference>
<evidence type="ECO:0000313" key="5">
    <source>
        <dbReference type="EMBL" id="RPA88956.1"/>
    </source>
</evidence>
<protein>
    <recommendedName>
        <fullName evidence="4">RING-type domain-containing protein</fullName>
    </recommendedName>
</protein>
<feature type="region of interest" description="Disordered" evidence="2">
    <location>
        <begin position="223"/>
        <end position="253"/>
    </location>
</feature>
<feature type="compositionally biased region" description="Polar residues" evidence="2">
    <location>
        <begin position="283"/>
        <end position="293"/>
    </location>
</feature>
<organism evidence="5 6">
    <name type="scientific">Choiromyces venosus 120613-1</name>
    <dbReference type="NCBI Taxonomy" id="1336337"/>
    <lineage>
        <taxon>Eukaryota</taxon>
        <taxon>Fungi</taxon>
        <taxon>Dikarya</taxon>
        <taxon>Ascomycota</taxon>
        <taxon>Pezizomycotina</taxon>
        <taxon>Pezizomycetes</taxon>
        <taxon>Pezizales</taxon>
        <taxon>Tuberaceae</taxon>
        <taxon>Choiromyces</taxon>
    </lineage>
</organism>
<dbReference type="GO" id="GO:0008270">
    <property type="term" value="F:zinc ion binding"/>
    <property type="evidence" value="ECO:0007669"/>
    <property type="project" value="UniProtKB-KW"/>
</dbReference>
<name>A0A3N4IT20_9PEZI</name>
<dbReference type="PROSITE" id="PS50089">
    <property type="entry name" value="ZF_RING_2"/>
    <property type="match status" value="1"/>
</dbReference>
<sequence length="1142" mass="125677">MESELDLLSSEGWSPISSENELYESAVGLDLGSDDSDNLVPLTKPPQGNPGELPVETLCMVPTSVREYTKEKGRGKEKFHEERCFSSSMEKFQYWQDKMPLCQDICIWFNTFIASFFCLGPSGLLALHMMVRYEPMPAYDCPLPNFGDPQFGICNWMWGSYANEFADVNVPEEVRRILGDSPTAVLTMKFFAFIRTGYNDFVGTESFKHDLLQGGWNMALQKPPKQKGPISVAHTDGLPTGNTEVRTSSSDDYSIGCLSPTSSAFLGLYGHSEFGSHNHGSRESSSGQRTQLSYARAPDYSNLGPFRLPKNPNRLTDPSTTGAQQHAPGDRRERERQHSPEWGTYDPWDKSNKTKERMRSISAPPSARSSGSHLSFGSWPSVSDSVEKIQSGQSLPLGLGCAEELSLNSSSIYRELGGNGYKARYSLPVRAPRNRFQGSGALVGRPKNNLSILVKHGELSARSGCTSFHTAVTSNGPLETQHGLLRFRMELDGSSARVIDDSDLRFEPGKFLKNIRHQAGAYIEPDQCAICYEDWIWKKSLEVAKIRDDRKWVLARLPCGHCFHGVCLAFWFSQISLTTAQLLPLLTLFYGRCNCPYCRATYLSWEHPWVNLLVQEGNSLGRYPNSSISSFSTTENIPNAAPVGASPERPTTASHITSDISGGHLGTVGSDVIQSSAGWSTVTESTQRTVLRRRRRVSQRQSGDYITNDSLVSHPNEFSSLGSLQLATPPDADCFEDEYWERYNMEIGEEGEGGWRDLGQLVGEKGIFGGSMNTGWPHLESYTNSGICGEPFRSELRRPVSRNAVAKSSAPPRLRALLLAAKLLESVSSELAPTSPTHLSLLDSAIVILDQFIQAHKEVYNEVRGGYTNSCLGKRFRNTSLSDQGSFFGQVGHKTKERSGNHSLCRYPNTKVATCSKGSSIAKSRVSSAEDTTTESIASLTAAPECGTYPRTKQARRRGQFGFLDKGSSFNSAAPGFRDFSVSGIMSHNLGGIYSDIAVASTSSGADTKTKATTAEGSLSSSDCDQFPTAVASPVTRMKLPFSPDINYPKSQEIEVQVRRINNKGSKIPVLVKKAGRPGDTAGRPWNMVTPISWNRENSPFNSAISVSPLRRPFFEKKSTEECDGSPTMRKIGSRLSNESMF</sequence>
<keyword evidence="1" id="KW-0479">Metal-binding</keyword>
<keyword evidence="3" id="KW-1133">Transmembrane helix</keyword>
<keyword evidence="3" id="KW-0812">Transmembrane</keyword>
<feature type="region of interest" description="Disordered" evidence="2">
    <location>
        <begin position="1119"/>
        <end position="1142"/>
    </location>
</feature>
<feature type="domain" description="RING-type" evidence="4">
    <location>
        <begin position="528"/>
        <end position="599"/>
    </location>
</feature>
<evidence type="ECO:0000313" key="6">
    <source>
        <dbReference type="Proteomes" id="UP000276215"/>
    </source>
</evidence>
<dbReference type="EMBL" id="ML120632">
    <property type="protein sequence ID" value="RPA88956.1"/>
    <property type="molecule type" value="Genomic_DNA"/>
</dbReference>
<feature type="compositionally biased region" description="Polar residues" evidence="2">
    <location>
        <begin position="240"/>
        <end position="252"/>
    </location>
</feature>
<keyword evidence="3" id="KW-0472">Membrane</keyword>
<dbReference type="Gene3D" id="3.30.40.10">
    <property type="entry name" value="Zinc/RING finger domain, C3HC4 (zinc finger)"/>
    <property type="match status" value="1"/>
</dbReference>
<evidence type="ECO:0000256" key="2">
    <source>
        <dbReference type="SAM" id="MobiDB-lite"/>
    </source>
</evidence>
<dbReference type="SUPFAM" id="SSF57850">
    <property type="entry name" value="RING/U-box"/>
    <property type="match status" value="1"/>
</dbReference>
<evidence type="ECO:0000256" key="3">
    <source>
        <dbReference type="SAM" id="Phobius"/>
    </source>
</evidence>
<dbReference type="Proteomes" id="UP000276215">
    <property type="component" value="Unassembled WGS sequence"/>
</dbReference>
<proteinExistence type="predicted"/>
<evidence type="ECO:0000256" key="1">
    <source>
        <dbReference type="PROSITE-ProRule" id="PRU00175"/>
    </source>
</evidence>
<feature type="compositionally biased region" description="Basic and acidic residues" evidence="2">
    <location>
        <begin position="347"/>
        <end position="359"/>
    </location>
</feature>
<feature type="compositionally biased region" description="Low complexity" evidence="2">
    <location>
        <begin position="360"/>
        <end position="372"/>
    </location>
</feature>
<feature type="transmembrane region" description="Helical" evidence="3">
    <location>
        <begin position="107"/>
        <end position="127"/>
    </location>
</feature>
<keyword evidence="6" id="KW-1185">Reference proteome</keyword>
<feature type="compositionally biased region" description="Basic and acidic residues" evidence="2">
    <location>
        <begin position="328"/>
        <end position="339"/>
    </location>
</feature>
<dbReference type="AlphaFoldDB" id="A0A3N4IT20"/>
<feature type="compositionally biased region" description="Polar residues" evidence="2">
    <location>
        <begin position="313"/>
        <end position="324"/>
    </location>
</feature>
<keyword evidence="1" id="KW-0863">Zinc-finger</keyword>
<gene>
    <name evidence="5" type="ORF">L873DRAFT_1796395</name>
</gene>
<dbReference type="InterPro" id="IPR001841">
    <property type="entry name" value="Znf_RING"/>
</dbReference>
<accession>A0A3N4IT20</accession>
<dbReference type="SMART" id="SM00184">
    <property type="entry name" value="RING"/>
    <property type="match status" value="1"/>
</dbReference>
<dbReference type="OrthoDB" id="21204at2759"/>
<keyword evidence="1" id="KW-0862">Zinc</keyword>
<dbReference type="InterPro" id="IPR013083">
    <property type="entry name" value="Znf_RING/FYVE/PHD"/>
</dbReference>